<dbReference type="GO" id="GO:0098505">
    <property type="term" value="F:G-rich strand telomeric DNA binding"/>
    <property type="evidence" value="ECO:0007669"/>
    <property type="project" value="TreeGrafter"/>
</dbReference>
<dbReference type="InterPro" id="IPR036507">
    <property type="entry name" value="Telomere_rpt-bd_fac_dimer_sf"/>
</dbReference>
<dbReference type="GO" id="GO:0003720">
    <property type="term" value="F:telomerase activity"/>
    <property type="evidence" value="ECO:0007669"/>
    <property type="project" value="TreeGrafter"/>
</dbReference>
<organism evidence="2 3">
    <name type="scientific">Scophthalmus maximus</name>
    <name type="common">Turbot</name>
    <name type="synonym">Psetta maxima</name>
    <dbReference type="NCBI Taxonomy" id="52904"/>
    <lineage>
        <taxon>Eukaryota</taxon>
        <taxon>Metazoa</taxon>
        <taxon>Chordata</taxon>
        <taxon>Craniata</taxon>
        <taxon>Vertebrata</taxon>
        <taxon>Euteleostomi</taxon>
        <taxon>Actinopterygii</taxon>
        <taxon>Neopterygii</taxon>
        <taxon>Teleostei</taxon>
        <taxon>Neoteleostei</taxon>
        <taxon>Acanthomorphata</taxon>
        <taxon>Carangaria</taxon>
        <taxon>Pleuronectiformes</taxon>
        <taxon>Pleuronectoidei</taxon>
        <taxon>Scophthalmidae</taxon>
        <taxon>Scophthalmus</taxon>
    </lineage>
</organism>
<dbReference type="GeneTree" id="ENSGT00940000155268"/>
<evidence type="ECO:0000313" key="3">
    <source>
        <dbReference type="Proteomes" id="UP000694558"/>
    </source>
</evidence>
<dbReference type="GO" id="GO:0008301">
    <property type="term" value="F:DNA binding, bending"/>
    <property type="evidence" value="ECO:0007669"/>
    <property type="project" value="TreeGrafter"/>
</dbReference>
<dbReference type="PANTHER" id="PTHR46734:SF1">
    <property type="entry name" value="TELOMERIC REPEAT-BINDING FACTOR 1"/>
    <property type="match status" value="1"/>
</dbReference>
<evidence type="ECO:0000256" key="1">
    <source>
        <dbReference type="ARBA" id="ARBA00023242"/>
    </source>
</evidence>
<dbReference type="SUPFAM" id="SSF63600">
    <property type="entry name" value="Telomeric repeat binding factor (TRF) dimerisation domain"/>
    <property type="match status" value="2"/>
</dbReference>
<dbReference type="GO" id="GO:1905839">
    <property type="term" value="P:negative regulation of telomeric D-loop disassembly"/>
    <property type="evidence" value="ECO:0007669"/>
    <property type="project" value="TreeGrafter"/>
</dbReference>
<dbReference type="GO" id="GO:0000783">
    <property type="term" value="C:nuclear telomere cap complex"/>
    <property type="evidence" value="ECO:0007669"/>
    <property type="project" value="TreeGrafter"/>
</dbReference>
<gene>
    <name evidence="2" type="primary">terf1</name>
</gene>
<keyword evidence="1" id="KW-0539">Nucleus</keyword>
<dbReference type="Gene3D" id="1.25.40.210">
    <property type="entry name" value="Telomere repeat-binding factor, dimerisation domain"/>
    <property type="match status" value="2"/>
</dbReference>
<reference evidence="2" key="1">
    <citation type="submission" date="2023-05" db="EMBL/GenBank/DDBJ databases">
        <title>High-quality long-read genome of Scophthalmus maximus.</title>
        <authorList>
            <person name="Lien S."/>
            <person name="Martinez P."/>
        </authorList>
    </citation>
    <scope>NUCLEOTIDE SEQUENCE [LARGE SCALE GENOMIC DNA]</scope>
</reference>
<reference evidence="2" key="2">
    <citation type="submission" date="2025-08" db="UniProtKB">
        <authorList>
            <consortium name="Ensembl"/>
        </authorList>
    </citation>
    <scope>IDENTIFICATION</scope>
</reference>
<proteinExistence type="predicted"/>
<dbReference type="GO" id="GO:0008156">
    <property type="term" value="P:negative regulation of DNA replication"/>
    <property type="evidence" value="ECO:0007669"/>
    <property type="project" value="TreeGrafter"/>
</dbReference>
<dbReference type="GO" id="GO:0008017">
    <property type="term" value="F:microtubule binding"/>
    <property type="evidence" value="ECO:0007669"/>
    <property type="project" value="TreeGrafter"/>
</dbReference>
<accession>A0A8D3DQI2</accession>
<dbReference type="GO" id="GO:0071532">
    <property type="term" value="F:ankyrin repeat binding"/>
    <property type="evidence" value="ECO:0007669"/>
    <property type="project" value="TreeGrafter"/>
</dbReference>
<dbReference type="PANTHER" id="PTHR46734">
    <property type="entry name" value="TELOMERIC REPEAT-BINDING FACTOR 1 TERF1"/>
    <property type="match status" value="1"/>
</dbReference>
<dbReference type="Ensembl" id="ENSSMAT00000050327.1">
    <property type="protein sequence ID" value="ENSSMAP00000061791.1"/>
    <property type="gene ID" value="ENSSMAG00000025308.1"/>
</dbReference>
<dbReference type="Proteomes" id="UP000694558">
    <property type="component" value="Chromosome 21"/>
</dbReference>
<protein>
    <submittedName>
        <fullName evidence="2">Uncharacterized protein</fullName>
    </submittedName>
</protein>
<dbReference type="InterPro" id="IPR052450">
    <property type="entry name" value="TRBD-Containing_Protein"/>
</dbReference>
<dbReference type="GO" id="GO:0007004">
    <property type="term" value="P:telomere maintenance via telomerase"/>
    <property type="evidence" value="ECO:0007669"/>
    <property type="project" value="TreeGrafter"/>
</dbReference>
<evidence type="ECO:0000313" key="2">
    <source>
        <dbReference type="Ensembl" id="ENSSMAP00000061791.1"/>
    </source>
</evidence>
<name>A0A8D3DQI2_SCOMX</name>
<dbReference type="AlphaFoldDB" id="A0A8D3DQI2"/>
<dbReference type="GO" id="GO:0003691">
    <property type="term" value="F:double-stranded telomeric DNA binding"/>
    <property type="evidence" value="ECO:0007669"/>
    <property type="project" value="TreeGrafter"/>
</dbReference>
<sequence>MEAETKNQASTDASNVDQSVRFEHVSAVATGWMLDFMFLRLCRHFKEGKLDEFNDTLSVVEAISRSPSLKGDVYGEKTLISAFLARVMHGQLLVLIELLLLTSSGRVFRWFVAAVEKRKLVARRQCGKMLCGTISRRDVQFEEDDDVMPLMSAAKIWSKLEVTVADESVFKDITFLLYVQSVAVCLEKGQKPSASSALKWFANNYRLPKNMGVRLSKIVTQRETYHPLLMSFSFRNLLDTVQSYVDTYLEKNPSDHLLKEATKTVLSSPNSEGLKEAVTLDGSVSETADESIEDDLKKKERVVCHRTKRKLLSTKITDVWKPDSCKKSTVSMRRLSKNGMYSFFPLCICLEQNVLWFYLMLHVAFSMISKNTCLFVNEQILNLPPSELSRVLSEKSMDSTEIQKKRKARQVSSILCPVNQFQTKFISVSITQVLPFICPSFLLLCRSGRPS</sequence>